<reference evidence="7" key="1">
    <citation type="submission" date="2021-02" db="EMBL/GenBank/DDBJ databases">
        <authorList>
            <person name="Nowell W R."/>
        </authorList>
    </citation>
    <scope>NUCLEOTIDE SEQUENCE</scope>
</reference>
<dbReference type="GO" id="GO:0045944">
    <property type="term" value="P:positive regulation of transcription by RNA polymerase II"/>
    <property type="evidence" value="ECO:0007669"/>
    <property type="project" value="TreeGrafter"/>
</dbReference>
<dbReference type="Proteomes" id="UP000663848">
    <property type="component" value="Unassembled WGS sequence"/>
</dbReference>
<dbReference type="PANTHER" id="PTHR17616:SF8">
    <property type="entry name" value="TRANSCRIPTIONAL COACTIVATOR YORKIE"/>
    <property type="match status" value="1"/>
</dbReference>
<sequence length="230" mass="25459">TTTTTTTTTTDGSSAEQTRELITRELQQWHKQQVSKYKNLTTLSRRNSETTTECNSSPILHNKEADSISAVALPSTEDSRTIGSSSFIVTEESIIVPPIMPTSLSITNTNDNSIHRNNSRLKESAFMVTLPRKPVTVDTRPAQTLATDPPSPPIINASPPLPSGWESRIDQFGRPYFIDHNNKTTTWQRPLIVAHSIVPSPRLPITTTAAIVTTPLNSSPTIDRERMDKR</sequence>
<evidence type="ECO:0000256" key="4">
    <source>
        <dbReference type="ARBA" id="ARBA00023242"/>
    </source>
</evidence>
<proteinExistence type="predicted"/>
<dbReference type="AlphaFoldDB" id="A0A821ZC23"/>
<dbReference type="PROSITE" id="PS01159">
    <property type="entry name" value="WW_DOMAIN_1"/>
    <property type="match status" value="1"/>
</dbReference>
<dbReference type="PROSITE" id="PS50020">
    <property type="entry name" value="WW_DOMAIN_2"/>
    <property type="match status" value="1"/>
</dbReference>
<comment type="caution">
    <text evidence="7">The sequence shown here is derived from an EMBL/GenBank/DDBJ whole genome shotgun (WGS) entry which is preliminary data.</text>
</comment>
<dbReference type="Pfam" id="PF00397">
    <property type="entry name" value="WW"/>
    <property type="match status" value="1"/>
</dbReference>
<dbReference type="InterPro" id="IPR051583">
    <property type="entry name" value="YAP1"/>
</dbReference>
<dbReference type="GO" id="GO:0005737">
    <property type="term" value="C:cytoplasm"/>
    <property type="evidence" value="ECO:0007669"/>
    <property type="project" value="UniProtKB-SubCell"/>
</dbReference>
<dbReference type="GO" id="GO:0005634">
    <property type="term" value="C:nucleus"/>
    <property type="evidence" value="ECO:0007669"/>
    <property type="project" value="UniProtKB-SubCell"/>
</dbReference>
<dbReference type="SMART" id="SM00456">
    <property type="entry name" value="WW"/>
    <property type="match status" value="1"/>
</dbReference>
<name>A0A821ZC23_9BILA</name>
<comment type="subcellular location">
    <subcellularLocation>
        <location evidence="2">Cytoplasm</location>
    </subcellularLocation>
    <subcellularLocation>
        <location evidence="1">Nucleus</location>
    </subcellularLocation>
</comment>
<evidence type="ECO:0000313" key="8">
    <source>
        <dbReference type="Proteomes" id="UP000663848"/>
    </source>
</evidence>
<feature type="non-terminal residue" evidence="7">
    <location>
        <position position="230"/>
    </location>
</feature>
<dbReference type="InterPro" id="IPR001202">
    <property type="entry name" value="WW_dom"/>
</dbReference>
<evidence type="ECO:0000256" key="1">
    <source>
        <dbReference type="ARBA" id="ARBA00004123"/>
    </source>
</evidence>
<feature type="region of interest" description="Disordered" evidence="5">
    <location>
        <begin position="143"/>
        <end position="163"/>
    </location>
</feature>
<dbReference type="PANTHER" id="PTHR17616">
    <property type="entry name" value="YES-ASSOCIATED PROTEIN YAP1 FAMILY MEMBER"/>
    <property type="match status" value="1"/>
</dbReference>
<dbReference type="Gene3D" id="2.20.70.10">
    <property type="match status" value="1"/>
</dbReference>
<protein>
    <recommendedName>
        <fullName evidence="6">WW domain-containing protein</fullName>
    </recommendedName>
</protein>
<feature type="domain" description="WW" evidence="6">
    <location>
        <begin position="159"/>
        <end position="192"/>
    </location>
</feature>
<dbReference type="EMBL" id="CAJOBR010027476">
    <property type="protein sequence ID" value="CAF4976495.1"/>
    <property type="molecule type" value="Genomic_DNA"/>
</dbReference>
<organism evidence="7 8">
    <name type="scientific">Rotaria socialis</name>
    <dbReference type="NCBI Taxonomy" id="392032"/>
    <lineage>
        <taxon>Eukaryota</taxon>
        <taxon>Metazoa</taxon>
        <taxon>Spiralia</taxon>
        <taxon>Gnathifera</taxon>
        <taxon>Rotifera</taxon>
        <taxon>Eurotatoria</taxon>
        <taxon>Bdelloidea</taxon>
        <taxon>Philodinida</taxon>
        <taxon>Philodinidae</taxon>
        <taxon>Rotaria</taxon>
    </lineage>
</organism>
<evidence type="ECO:0000256" key="3">
    <source>
        <dbReference type="ARBA" id="ARBA00022490"/>
    </source>
</evidence>
<keyword evidence="4" id="KW-0539">Nucleus</keyword>
<dbReference type="GO" id="GO:0003713">
    <property type="term" value="F:transcription coactivator activity"/>
    <property type="evidence" value="ECO:0007669"/>
    <property type="project" value="TreeGrafter"/>
</dbReference>
<accession>A0A821ZC23</accession>
<evidence type="ECO:0000256" key="2">
    <source>
        <dbReference type="ARBA" id="ARBA00004496"/>
    </source>
</evidence>
<evidence type="ECO:0000313" key="7">
    <source>
        <dbReference type="EMBL" id="CAF4976495.1"/>
    </source>
</evidence>
<gene>
    <name evidence="7" type="ORF">QYT958_LOCUS35734</name>
</gene>
<dbReference type="CDD" id="cd00201">
    <property type="entry name" value="WW"/>
    <property type="match status" value="1"/>
</dbReference>
<dbReference type="GO" id="GO:0035329">
    <property type="term" value="P:hippo signaling"/>
    <property type="evidence" value="ECO:0007669"/>
    <property type="project" value="TreeGrafter"/>
</dbReference>
<evidence type="ECO:0000256" key="5">
    <source>
        <dbReference type="SAM" id="MobiDB-lite"/>
    </source>
</evidence>
<evidence type="ECO:0000259" key="6">
    <source>
        <dbReference type="PROSITE" id="PS50020"/>
    </source>
</evidence>
<dbReference type="SUPFAM" id="SSF51045">
    <property type="entry name" value="WW domain"/>
    <property type="match status" value="1"/>
</dbReference>
<dbReference type="InterPro" id="IPR036020">
    <property type="entry name" value="WW_dom_sf"/>
</dbReference>
<feature type="non-terminal residue" evidence="7">
    <location>
        <position position="1"/>
    </location>
</feature>
<keyword evidence="3" id="KW-0963">Cytoplasm</keyword>